<accession>A0ABS1KNJ0</accession>
<evidence type="ECO:0000313" key="1">
    <source>
        <dbReference type="EMBL" id="MBL0740914.1"/>
    </source>
</evidence>
<keyword evidence="2" id="KW-1185">Reference proteome</keyword>
<reference evidence="1 2" key="1">
    <citation type="submission" date="2021-01" db="EMBL/GenBank/DDBJ databases">
        <title>Chryseolinea sp. Jin1 Genome sequencing and assembly.</title>
        <authorList>
            <person name="Kim I."/>
        </authorList>
    </citation>
    <scope>NUCLEOTIDE SEQUENCE [LARGE SCALE GENOMIC DNA]</scope>
    <source>
        <strain evidence="1 2">Jin1</strain>
    </source>
</reference>
<organism evidence="1 2">
    <name type="scientific">Chryseolinea lacunae</name>
    <dbReference type="NCBI Taxonomy" id="2801331"/>
    <lineage>
        <taxon>Bacteria</taxon>
        <taxon>Pseudomonadati</taxon>
        <taxon>Bacteroidota</taxon>
        <taxon>Cytophagia</taxon>
        <taxon>Cytophagales</taxon>
        <taxon>Fulvivirgaceae</taxon>
        <taxon>Chryseolinea</taxon>
    </lineage>
</organism>
<sequence length="210" mass="23813">MSVLETTNPAPRVGDEVEILVSIKKENLSTLESKEKKSSDDFAAIRGNKIAYGDLKISQVFSDTGKVKIGPFRFSILDKEYETNSLTLRVYPKLSDQIKDGLWVRTVDFGGQSYLIIEQRISSEWEIAKFAQLDRDRLEAAGLDIVTSTSKSESQVLDKKNSVGAAPVKYKISTYKFKRSPRFKGKLKIDRNYFIDFPSNVSLDELWVKN</sequence>
<dbReference type="EMBL" id="JAERRB010000002">
    <property type="protein sequence ID" value="MBL0740914.1"/>
    <property type="molecule type" value="Genomic_DNA"/>
</dbReference>
<evidence type="ECO:0000313" key="2">
    <source>
        <dbReference type="Proteomes" id="UP000613030"/>
    </source>
</evidence>
<protein>
    <submittedName>
        <fullName evidence="1">Uncharacterized protein</fullName>
    </submittedName>
</protein>
<comment type="caution">
    <text evidence="1">The sequence shown here is derived from an EMBL/GenBank/DDBJ whole genome shotgun (WGS) entry which is preliminary data.</text>
</comment>
<proteinExistence type="predicted"/>
<name>A0ABS1KNJ0_9BACT</name>
<dbReference type="Proteomes" id="UP000613030">
    <property type="component" value="Unassembled WGS sequence"/>
</dbReference>
<gene>
    <name evidence="1" type="ORF">JI741_06765</name>
</gene>